<name>A0A4R4E389_9BACT</name>
<keyword evidence="1" id="KW-0732">Signal</keyword>
<dbReference type="OrthoDB" id="129527at2"/>
<dbReference type="Proteomes" id="UP000295164">
    <property type="component" value="Unassembled WGS sequence"/>
</dbReference>
<dbReference type="Pfam" id="PF16267">
    <property type="entry name" value="DUF4920"/>
    <property type="match status" value="1"/>
</dbReference>
<evidence type="ECO:0000256" key="1">
    <source>
        <dbReference type="SAM" id="SignalP"/>
    </source>
</evidence>
<protein>
    <submittedName>
        <fullName evidence="2">DUF4920 domain-containing protein</fullName>
    </submittedName>
</protein>
<accession>A0A4R4E389</accession>
<dbReference type="InterPro" id="IPR032577">
    <property type="entry name" value="DUF4920"/>
</dbReference>
<dbReference type="AlphaFoldDB" id="A0A4R4E389"/>
<sequence>MKKYFFVLFLATGIAAGAQESNAPVAAAKGISYGSAVPTGVNILSTEKVNYEVKEGQPYTGVVEGKVKEVCQTMGCWMKLETPDGTIMVKMKDHSFFLPKNIVGHTVQVAGTAEVKEETEAKRKHYAEDAGKPKAEVAKIKGTAKEVQIQATGVTVID</sequence>
<organism evidence="2 3">
    <name type="scientific">Flaviaesturariibacter aridisoli</name>
    <dbReference type="NCBI Taxonomy" id="2545761"/>
    <lineage>
        <taxon>Bacteria</taxon>
        <taxon>Pseudomonadati</taxon>
        <taxon>Bacteroidota</taxon>
        <taxon>Chitinophagia</taxon>
        <taxon>Chitinophagales</taxon>
        <taxon>Chitinophagaceae</taxon>
        <taxon>Flaviaestuariibacter</taxon>
    </lineage>
</organism>
<dbReference type="RefSeq" id="WP_131852224.1">
    <property type="nucleotide sequence ID" value="NZ_SKFH01000016.1"/>
</dbReference>
<evidence type="ECO:0000313" key="2">
    <source>
        <dbReference type="EMBL" id="TCZ70470.1"/>
    </source>
</evidence>
<reference evidence="2 3" key="1">
    <citation type="submission" date="2019-03" db="EMBL/GenBank/DDBJ databases">
        <authorList>
            <person name="Kim M.K.M."/>
        </authorList>
    </citation>
    <scope>NUCLEOTIDE SEQUENCE [LARGE SCALE GENOMIC DNA]</scope>
    <source>
        <strain evidence="2 3">17J68-15</strain>
    </source>
</reference>
<comment type="caution">
    <text evidence="2">The sequence shown here is derived from an EMBL/GenBank/DDBJ whole genome shotgun (WGS) entry which is preliminary data.</text>
</comment>
<feature type="chain" id="PRO_5020374099" evidence="1">
    <location>
        <begin position="19"/>
        <end position="158"/>
    </location>
</feature>
<gene>
    <name evidence="2" type="ORF">E0486_10970</name>
</gene>
<proteinExistence type="predicted"/>
<keyword evidence="3" id="KW-1185">Reference proteome</keyword>
<feature type="signal peptide" evidence="1">
    <location>
        <begin position="1"/>
        <end position="18"/>
    </location>
</feature>
<dbReference type="EMBL" id="SKFH01000016">
    <property type="protein sequence ID" value="TCZ70470.1"/>
    <property type="molecule type" value="Genomic_DNA"/>
</dbReference>
<evidence type="ECO:0000313" key="3">
    <source>
        <dbReference type="Proteomes" id="UP000295164"/>
    </source>
</evidence>